<evidence type="ECO:0000313" key="3">
    <source>
        <dbReference type="Proteomes" id="UP000234748"/>
    </source>
</evidence>
<evidence type="ECO:0000313" key="2">
    <source>
        <dbReference type="EMBL" id="PLT28097.1"/>
    </source>
</evidence>
<gene>
    <name evidence="2" type="ORF">CUU66_20415</name>
</gene>
<accession>A0A2N5M162</accession>
<name>A0A2N5M162_9BACI</name>
<dbReference type="EMBL" id="PGUY01000066">
    <property type="protein sequence ID" value="PLT28097.1"/>
    <property type="molecule type" value="Genomic_DNA"/>
</dbReference>
<proteinExistence type="predicted"/>
<reference evidence="2 3" key="1">
    <citation type="submission" date="2017-11" db="EMBL/GenBank/DDBJ databases">
        <title>Comparitive Functional Genomics of Dry Heat Resistant strains isolated from the Viking Spacecraft.</title>
        <authorList>
            <person name="Seuylemezian A."/>
            <person name="Cooper K."/>
            <person name="Vaishampayan P."/>
        </authorList>
    </citation>
    <scope>NUCLEOTIDE SEQUENCE [LARGE SCALE GENOMIC DNA]</scope>
    <source>
        <strain evidence="2 3">V1-29</strain>
    </source>
</reference>
<sequence length="67" mass="7526">MILSFISAGCLKGRQRPDQHKTRSPLGVFFSRRGAWLMSRGSQLGAGQREKRKAVHRKADNGAFQLK</sequence>
<protein>
    <submittedName>
        <fullName evidence="2">Uncharacterized protein</fullName>
    </submittedName>
</protein>
<evidence type="ECO:0000256" key="1">
    <source>
        <dbReference type="SAM" id="MobiDB-lite"/>
    </source>
</evidence>
<dbReference type="Proteomes" id="UP000234748">
    <property type="component" value="Unassembled WGS sequence"/>
</dbReference>
<feature type="region of interest" description="Disordered" evidence="1">
    <location>
        <begin position="41"/>
        <end position="67"/>
    </location>
</feature>
<dbReference type="AlphaFoldDB" id="A0A2N5M162"/>
<comment type="caution">
    <text evidence="2">The sequence shown here is derived from an EMBL/GenBank/DDBJ whole genome shotgun (WGS) entry which is preliminary data.</text>
</comment>
<keyword evidence="3" id="KW-1185">Reference proteome</keyword>
<organism evidence="2 3">
    <name type="scientific">Peribacillus deserti</name>
    <dbReference type="NCBI Taxonomy" id="673318"/>
    <lineage>
        <taxon>Bacteria</taxon>
        <taxon>Bacillati</taxon>
        <taxon>Bacillota</taxon>
        <taxon>Bacilli</taxon>
        <taxon>Bacillales</taxon>
        <taxon>Bacillaceae</taxon>
        <taxon>Peribacillus</taxon>
    </lineage>
</organism>